<evidence type="ECO:0000256" key="3">
    <source>
        <dbReference type="ARBA" id="ARBA00004987"/>
    </source>
</evidence>
<keyword evidence="6" id="KW-0964">Secreted</keyword>
<dbReference type="PRINTS" id="PR00133">
    <property type="entry name" value="GLHYDRLASE3"/>
</dbReference>
<evidence type="ECO:0000256" key="15">
    <source>
        <dbReference type="SAM" id="SignalP"/>
    </source>
</evidence>
<keyword evidence="10" id="KW-0325">Glycoprotein</keyword>
<evidence type="ECO:0000256" key="14">
    <source>
        <dbReference type="SAM" id="MobiDB-lite"/>
    </source>
</evidence>
<evidence type="ECO:0000259" key="16">
    <source>
        <dbReference type="SMART" id="SM01217"/>
    </source>
</evidence>
<dbReference type="Pfam" id="PF14310">
    <property type="entry name" value="Fn3-like"/>
    <property type="match status" value="1"/>
</dbReference>
<evidence type="ECO:0000256" key="1">
    <source>
        <dbReference type="ARBA" id="ARBA00000448"/>
    </source>
</evidence>
<evidence type="ECO:0000256" key="10">
    <source>
        <dbReference type="ARBA" id="ARBA00023180"/>
    </source>
</evidence>
<dbReference type="InterPro" id="IPR001764">
    <property type="entry name" value="Glyco_hydro_3_N"/>
</dbReference>
<feature type="region of interest" description="Disordered" evidence="14">
    <location>
        <begin position="190"/>
        <end position="223"/>
    </location>
</feature>
<keyword evidence="9" id="KW-0136">Cellulose degradation</keyword>
<dbReference type="SUPFAM" id="SSF51445">
    <property type="entry name" value="(Trans)glycosidases"/>
    <property type="match status" value="1"/>
</dbReference>
<dbReference type="PANTHER" id="PTHR42715:SF14">
    <property type="entry name" value="BETA-GLUCOSIDASE D-RELATED"/>
    <property type="match status" value="1"/>
</dbReference>
<proteinExistence type="inferred from homology"/>
<feature type="chain" id="PRO_5002482565" description="beta-glucosidase" evidence="15">
    <location>
        <begin position="20"/>
        <end position="771"/>
    </location>
</feature>
<dbReference type="GO" id="GO:0008422">
    <property type="term" value="F:beta-glucosidase activity"/>
    <property type="evidence" value="ECO:0007669"/>
    <property type="project" value="UniProtKB-EC"/>
</dbReference>
<dbReference type="Gene3D" id="2.60.40.10">
    <property type="entry name" value="Immunoglobulins"/>
    <property type="match status" value="1"/>
</dbReference>
<dbReference type="Pfam" id="PF01915">
    <property type="entry name" value="Glyco_hydro_3_C"/>
    <property type="match status" value="1"/>
</dbReference>
<evidence type="ECO:0000256" key="5">
    <source>
        <dbReference type="ARBA" id="ARBA00012744"/>
    </source>
</evidence>
<dbReference type="Gene3D" id="3.40.50.1700">
    <property type="entry name" value="Glycoside hydrolase family 3 C-terminal domain"/>
    <property type="match status" value="1"/>
</dbReference>
<dbReference type="EMBL" id="LAEV01000269">
    <property type="protein sequence ID" value="KKA30767.1"/>
    <property type="molecule type" value="Genomic_DNA"/>
</dbReference>
<evidence type="ECO:0000256" key="6">
    <source>
        <dbReference type="ARBA" id="ARBA00022525"/>
    </source>
</evidence>
<keyword evidence="18" id="KW-1185">Reference proteome</keyword>
<evidence type="ECO:0000256" key="12">
    <source>
        <dbReference type="ARBA" id="ARBA00023295"/>
    </source>
</evidence>
<dbReference type="InterPro" id="IPR036962">
    <property type="entry name" value="Glyco_hydro_3_N_sf"/>
</dbReference>
<keyword evidence="7 15" id="KW-0732">Signal</keyword>
<dbReference type="InterPro" id="IPR002772">
    <property type="entry name" value="Glyco_hydro_3_C"/>
</dbReference>
<comment type="subcellular location">
    <subcellularLocation>
        <location evidence="2">Secreted</location>
    </subcellularLocation>
</comment>
<evidence type="ECO:0000256" key="2">
    <source>
        <dbReference type="ARBA" id="ARBA00004613"/>
    </source>
</evidence>
<dbReference type="InterPro" id="IPR036881">
    <property type="entry name" value="Glyco_hydro_3_C_sf"/>
</dbReference>
<dbReference type="AlphaFoldDB" id="A0A0F4ZJR7"/>
<evidence type="ECO:0000256" key="7">
    <source>
        <dbReference type="ARBA" id="ARBA00022729"/>
    </source>
</evidence>
<dbReference type="FunFam" id="2.60.40.10:FF:000757">
    <property type="entry name" value="Beta-glucosidase G"/>
    <property type="match status" value="1"/>
</dbReference>
<dbReference type="InterPro" id="IPR026891">
    <property type="entry name" value="Fn3-like"/>
</dbReference>
<keyword evidence="12" id="KW-0326">Glycosidase</keyword>
<reference evidence="17 18" key="1">
    <citation type="submission" date="2015-03" db="EMBL/GenBank/DDBJ databases">
        <authorList>
            <person name="Radwan O."/>
            <person name="Al-Naeli F.A."/>
            <person name="Rendon G.A."/>
            <person name="Fields C."/>
        </authorList>
    </citation>
    <scope>NUCLEOTIDE SEQUENCE [LARGE SCALE GENOMIC DNA]</scope>
    <source>
        <strain evidence="17">CR-DP1</strain>
    </source>
</reference>
<feature type="domain" description="Fibronectin type III-like" evidence="16">
    <location>
        <begin position="691"/>
        <end position="760"/>
    </location>
</feature>
<evidence type="ECO:0000256" key="8">
    <source>
        <dbReference type="ARBA" id="ARBA00022801"/>
    </source>
</evidence>
<comment type="catalytic activity">
    <reaction evidence="1">
        <text>Hydrolysis of terminal, non-reducing beta-D-glucosyl residues with release of beta-D-glucose.</text>
        <dbReference type="EC" id="3.2.1.21"/>
    </reaction>
</comment>
<dbReference type="GO" id="GO:0005576">
    <property type="term" value="C:extracellular region"/>
    <property type="evidence" value="ECO:0007669"/>
    <property type="project" value="UniProtKB-SubCell"/>
</dbReference>
<dbReference type="EC" id="3.2.1.21" evidence="5"/>
<comment type="pathway">
    <text evidence="3">Glycan metabolism; cellulose degradation.</text>
</comment>
<feature type="compositionally biased region" description="Low complexity" evidence="14">
    <location>
        <begin position="213"/>
        <end position="223"/>
    </location>
</feature>
<gene>
    <name evidence="17" type="ORF">TD95_004996</name>
</gene>
<comment type="caution">
    <text evidence="17">The sequence shown here is derived from an EMBL/GenBank/DDBJ whole genome shotgun (WGS) entry which is preliminary data.</text>
</comment>
<dbReference type="PANTHER" id="PTHR42715">
    <property type="entry name" value="BETA-GLUCOSIDASE"/>
    <property type="match status" value="1"/>
</dbReference>
<evidence type="ECO:0000256" key="13">
    <source>
        <dbReference type="ARBA" id="ARBA00023326"/>
    </source>
</evidence>
<dbReference type="Gene3D" id="3.20.20.300">
    <property type="entry name" value="Glycoside hydrolase, family 3, N-terminal domain"/>
    <property type="match status" value="1"/>
</dbReference>
<feature type="signal peptide" evidence="15">
    <location>
        <begin position="1"/>
        <end position="19"/>
    </location>
</feature>
<protein>
    <recommendedName>
        <fullName evidence="5">beta-glucosidase</fullName>
        <ecNumber evidence="5">3.2.1.21</ecNumber>
    </recommendedName>
</protein>
<keyword evidence="13" id="KW-0624">Polysaccharide degradation</keyword>
<evidence type="ECO:0000256" key="9">
    <source>
        <dbReference type="ARBA" id="ARBA00023001"/>
    </source>
</evidence>
<dbReference type="Proteomes" id="UP000033483">
    <property type="component" value="Unassembled WGS sequence"/>
</dbReference>
<dbReference type="InterPro" id="IPR017853">
    <property type="entry name" value="GH"/>
</dbReference>
<organism evidence="17 18">
    <name type="scientific">Thielaviopsis punctulata</name>
    <dbReference type="NCBI Taxonomy" id="72032"/>
    <lineage>
        <taxon>Eukaryota</taxon>
        <taxon>Fungi</taxon>
        <taxon>Dikarya</taxon>
        <taxon>Ascomycota</taxon>
        <taxon>Pezizomycotina</taxon>
        <taxon>Sordariomycetes</taxon>
        <taxon>Hypocreomycetidae</taxon>
        <taxon>Microascales</taxon>
        <taxon>Ceratocystidaceae</taxon>
        <taxon>Thielaviopsis</taxon>
    </lineage>
</organism>
<evidence type="ECO:0000313" key="17">
    <source>
        <dbReference type="EMBL" id="KKA30767.1"/>
    </source>
</evidence>
<keyword evidence="8" id="KW-0378">Hydrolase</keyword>
<evidence type="ECO:0000313" key="18">
    <source>
        <dbReference type="Proteomes" id="UP000033483"/>
    </source>
</evidence>
<comment type="similarity">
    <text evidence="4">Belongs to the glycosyl hydrolase 3 family.</text>
</comment>
<evidence type="ECO:0000256" key="11">
    <source>
        <dbReference type="ARBA" id="ARBA00023277"/>
    </source>
</evidence>
<name>A0A0F4ZJR7_9PEZI</name>
<dbReference type="SMART" id="SM01217">
    <property type="entry name" value="Fn3_like"/>
    <property type="match status" value="1"/>
</dbReference>
<keyword evidence="11" id="KW-0119">Carbohydrate metabolism</keyword>
<sequence length="771" mass="83331">MTMKSAFLSVLACLQLVHGGKILGDASANYTQQLLNSGTIDLGDWKPAYEKAAALVKTLTFDEKVSIVSGSNGGSFNALQKLDSSSNPLGYYYVTTWPAGLAMSMTWDRKAIYDQGKALGKEFKGKGINLAYAPTMEPLGRSAWCGRTGESYGPDSYHAGSMGGYFVKGMADAGVIPSSKHLIMNEYETNRMGRDNGGGGASPSSKSNFQNETSSSGNSTDGSLSYSVHIDDKAFHETYLAPFYDAVKNGVGGTMCAMNRVNGTYSCESQDLLAKYLKVELGFPGMVNADVNAQHTAINAANAGMDISSESLWTNTTLLAAIANGTFTQERLDDMVVRNMIGYFKYNQDKDYPPYAEKTDHVDPRGNHAALARTLAANSIALLKNTNNALPLKNKTSVSIFGYHASPKYVGASGSLSVFDGVGPTMLGHMYGVGGSAMGTPPYLVTPVQVMNERAAKTGIMLRWWLRDETDLATYFLDNANEISESTKGVAINSDACIVYLNAWAGEGADRIELTNGTQDVLVNAVADVCNNTIVVINTVGPRLVDQWIEHENVTGVLYAGPLGQESGYALDDVLFGAVNPSGRLVHTIAKNESDYDPITRVSQSLNLNFTEGNYIDYKYFDKNAIEPRFEFGYGLSYTSFEYSSTISVSANVSASYATGKRSIGGRADLWDTVASVSGTLKNTGDLAGAEVAQLYVQFPEAANEPVRQIRGFEKVTLQPGEQTNVEFTLKRRDLSVWDVVAQEWKIEAGEYTFYYGASSRDFKATATLTL</sequence>
<dbReference type="SUPFAM" id="SSF52279">
    <property type="entry name" value="Beta-D-glucan exohydrolase, C-terminal domain"/>
    <property type="match status" value="1"/>
</dbReference>
<evidence type="ECO:0000256" key="4">
    <source>
        <dbReference type="ARBA" id="ARBA00005336"/>
    </source>
</evidence>
<dbReference type="Pfam" id="PF00933">
    <property type="entry name" value="Glyco_hydro_3"/>
    <property type="match status" value="2"/>
</dbReference>
<dbReference type="GO" id="GO:0030245">
    <property type="term" value="P:cellulose catabolic process"/>
    <property type="evidence" value="ECO:0007669"/>
    <property type="project" value="UniProtKB-KW"/>
</dbReference>
<dbReference type="InterPro" id="IPR013783">
    <property type="entry name" value="Ig-like_fold"/>
</dbReference>
<feature type="compositionally biased region" description="Polar residues" evidence="14">
    <location>
        <begin position="202"/>
        <end position="212"/>
    </location>
</feature>
<dbReference type="InterPro" id="IPR050288">
    <property type="entry name" value="Cellulose_deg_GH3"/>
</dbReference>
<dbReference type="OrthoDB" id="416222at2759"/>
<accession>A0A0F4ZJR7</accession>